<proteinExistence type="predicted"/>
<gene>
    <name evidence="2" type="ORF">ACFSE6_15420</name>
</gene>
<dbReference type="EMBL" id="JBHUEE010000008">
    <property type="protein sequence ID" value="MFD1719232.1"/>
    <property type="molecule type" value="Genomic_DNA"/>
</dbReference>
<sequence length="281" mass="31481">MAFAGVYLPAALGDTPEVRMRAMARLLPPGAALVRESAAWAHGIDVRPPDRFRARPKLEVASPSSFDLNAVRRDGVHGHLLHLPPSDVTMVAGVPVTTAARTAVDLARYCEPYMGLAAVDMFCHRGLVDVDELQDRIARLAGQRWIGRARRICRLSDPRAESPGESWLRLRISESELPLPDLQIELRDAGGRPIYRLDMGYEEALLALEYDGIEYHYSGIEQSARDTRRQHAIRERWGWQTWSFHAGHVLGHRPVVEELIIDKLGLGVVPARVRWVRAAQV</sequence>
<name>A0ABW4LAB6_9MICO</name>
<organism evidence="2 3">
    <name type="scientific">Georgenia deserti</name>
    <dbReference type="NCBI Taxonomy" id="2093781"/>
    <lineage>
        <taxon>Bacteria</taxon>
        <taxon>Bacillati</taxon>
        <taxon>Actinomycetota</taxon>
        <taxon>Actinomycetes</taxon>
        <taxon>Micrococcales</taxon>
        <taxon>Bogoriellaceae</taxon>
        <taxon>Georgenia</taxon>
    </lineage>
</organism>
<dbReference type="Proteomes" id="UP001597277">
    <property type="component" value="Unassembled WGS sequence"/>
</dbReference>
<accession>A0ABW4LAB6</accession>
<dbReference type="Pfam" id="PF09407">
    <property type="entry name" value="AbiEi_1"/>
    <property type="match status" value="1"/>
</dbReference>
<dbReference type="RefSeq" id="WP_388009076.1">
    <property type="nucleotide sequence ID" value="NZ_JBHUEE010000008.1"/>
</dbReference>
<protein>
    <submittedName>
        <fullName evidence="2">Type IV toxin-antitoxin system AbiEi family antitoxin</fullName>
    </submittedName>
</protein>
<keyword evidence="3" id="KW-1185">Reference proteome</keyword>
<reference evidence="3" key="1">
    <citation type="journal article" date="2019" name="Int. J. Syst. Evol. Microbiol.">
        <title>The Global Catalogue of Microorganisms (GCM) 10K type strain sequencing project: providing services to taxonomists for standard genome sequencing and annotation.</title>
        <authorList>
            <consortium name="The Broad Institute Genomics Platform"/>
            <consortium name="The Broad Institute Genome Sequencing Center for Infectious Disease"/>
            <person name="Wu L."/>
            <person name="Ma J."/>
        </authorList>
    </citation>
    <scope>NUCLEOTIDE SEQUENCE [LARGE SCALE GENOMIC DNA]</scope>
    <source>
        <strain evidence="3">JCM 17130</strain>
    </source>
</reference>
<evidence type="ECO:0000313" key="2">
    <source>
        <dbReference type="EMBL" id="MFD1719232.1"/>
    </source>
</evidence>
<feature type="domain" description="AbiEi antitoxin C-terminal" evidence="1">
    <location>
        <begin position="35"/>
        <end position="151"/>
    </location>
</feature>
<dbReference type="InterPro" id="IPR018547">
    <property type="entry name" value="AbiEi_C"/>
</dbReference>
<comment type="caution">
    <text evidence="2">The sequence shown here is derived from an EMBL/GenBank/DDBJ whole genome shotgun (WGS) entry which is preliminary data.</text>
</comment>
<evidence type="ECO:0000259" key="1">
    <source>
        <dbReference type="Pfam" id="PF09407"/>
    </source>
</evidence>
<evidence type="ECO:0000313" key="3">
    <source>
        <dbReference type="Proteomes" id="UP001597277"/>
    </source>
</evidence>